<dbReference type="InterPro" id="IPR004569">
    <property type="entry name" value="PyrdxlP_synth_PdxJ"/>
</dbReference>
<sequence>MAKRVLLGVNIDHVATLRQARGTRYPDPIQAAFVAEQAGADVITIHPREDGRHIQVRDVRALADTLQTRMNLEMAVTEAMIQLAEEVKPEACCLVPEKREELTTEGGLDVAGQESVVKAAVDRLAAIGAEVSLFIDADYEQIDATIRTGAPVIELHTGGYADAETPEEQARELERIRDAARYAASKGLIVNAGHGLHYHNVEAIAQIPEMNELNIGHAIIAQAVFSGLEGAVRDMKAVIAGARG</sequence>
<name>A0ABP9ZVH0_9GAMM</name>
<keyword evidence="7" id="KW-1185">Reference proteome</keyword>
<dbReference type="NCBIfam" id="NF003623">
    <property type="entry name" value="PRK05265.1-1"/>
    <property type="match status" value="1"/>
</dbReference>
<dbReference type="NCBIfam" id="NF003625">
    <property type="entry name" value="PRK05265.1-3"/>
    <property type="match status" value="1"/>
</dbReference>
<keyword evidence="2 4" id="KW-0808">Transferase</keyword>
<dbReference type="NCBIfam" id="TIGR00559">
    <property type="entry name" value="pdxJ"/>
    <property type="match status" value="1"/>
</dbReference>
<evidence type="ECO:0000313" key="7">
    <source>
        <dbReference type="Proteomes" id="UP001481413"/>
    </source>
</evidence>
<dbReference type="EMBL" id="BAABWH010000001">
    <property type="protein sequence ID" value="GAA6144139.1"/>
    <property type="molecule type" value="Genomic_DNA"/>
</dbReference>
<dbReference type="InterPro" id="IPR013785">
    <property type="entry name" value="Aldolase_TIM"/>
</dbReference>
<evidence type="ECO:0000256" key="2">
    <source>
        <dbReference type="ARBA" id="ARBA00022679"/>
    </source>
</evidence>
<keyword evidence="1 4" id="KW-0963">Cytoplasm</keyword>
<comment type="caution">
    <text evidence="6">The sequence shown here is derived from an EMBL/GenBank/DDBJ whole genome shotgun (WGS) entry which is preliminary data.</text>
</comment>
<proteinExistence type="inferred from homology"/>
<organism evidence="6 7">
    <name type="scientific">Thalassolituus maritimus</name>
    <dbReference type="NCBI Taxonomy" id="484498"/>
    <lineage>
        <taxon>Bacteria</taxon>
        <taxon>Pseudomonadati</taxon>
        <taxon>Pseudomonadota</taxon>
        <taxon>Gammaproteobacteria</taxon>
        <taxon>Oceanospirillales</taxon>
        <taxon>Oceanospirillaceae</taxon>
        <taxon>Thalassolituus</taxon>
    </lineage>
</organism>
<feature type="binding site" evidence="4">
    <location>
        <begin position="12"/>
        <end position="13"/>
    </location>
    <ligand>
        <name>1-deoxy-D-xylulose 5-phosphate</name>
        <dbReference type="ChEBI" id="CHEBI:57792"/>
    </ligand>
</feature>
<feature type="active site" description="Proton acceptor" evidence="4">
    <location>
        <position position="73"/>
    </location>
</feature>
<dbReference type="InterPro" id="IPR036130">
    <property type="entry name" value="Pyridoxine-5'_phos_synth"/>
</dbReference>
<feature type="binding site" evidence="4">
    <location>
        <position position="21"/>
    </location>
    <ligand>
        <name>3-amino-2-oxopropyl phosphate</name>
        <dbReference type="ChEBI" id="CHEBI:57279"/>
    </ligand>
</feature>
<dbReference type="SUPFAM" id="SSF63892">
    <property type="entry name" value="Pyridoxine 5'-phosphate synthase"/>
    <property type="match status" value="1"/>
</dbReference>
<dbReference type="HAMAP" id="MF_00279">
    <property type="entry name" value="PdxJ"/>
    <property type="match status" value="1"/>
</dbReference>
<dbReference type="PANTHER" id="PTHR30456:SF0">
    <property type="entry name" value="PYRIDOXINE 5'-PHOSPHATE SYNTHASE"/>
    <property type="match status" value="1"/>
</dbReference>
<dbReference type="Pfam" id="PF03740">
    <property type="entry name" value="PdxJ"/>
    <property type="match status" value="1"/>
</dbReference>
<dbReference type="Gene3D" id="3.20.20.70">
    <property type="entry name" value="Aldolase class I"/>
    <property type="match status" value="1"/>
</dbReference>
<feature type="active site" description="Proton donor" evidence="4">
    <location>
        <position position="194"/>
    </location>
</feature>
<reference evidence="6 7" key="1">
    <citation type="submission" date="2024-04" db="EMBL/GenBank/DDBJ databases">
        <title>Draft genome sequence of Thalassolituus maritimus NBRC 116585.</title>
        <authorList>
            <person name="Miyakawa T."/>
            <person name="Kusuya Y."/>
            <person name="Miura T."/>
        </authorList>
    </citation>
    <scope>NUCLEOTIDE SEQUENCE [LARGE SCALE GENOMIC DNA]</scope>
    <source>
        <strain evidence="6 7">5NW40-0001</strain>
    </source>
</reference>
<comment type="similarity">
    <text evidence="4">Belongs to the PNP synthase family.</text>
</comment>
<feature type="site" description="Transition state stabilizer" evidence="4">
    <location>
        <position position="154"/>
    </location>
</feature>
<feature type="binding site" evidence="4">
    <location>
        <begin position="216"/>
        <end position="217"/>
    </location>
    <ligand>
        <name>3-amino-2-oxopropyl phosphate</name>
        <dbReference type="ChEBI" id="CHEBI:57279"/>
    </ligand>
</feature>
<comment type="catalytic activity">
    <reaction evidence="4">
        <text>3-amino-2-oxopropyl phosphate + 1-deoxy-D-xylulose 5-phosphate = pyridoxine 5'-phosphate + phosphate + 2 H2O + H(+)</text>
        <dbReference type="Rhea" id="RHEA:15265"/>
        <dbReference type="ChEBI" id="CHEBI:15377"/>
        <dbReference type="ChEBI" id="CHEBI:15378"/>
        <dbReference type="ChEBI" id="CHEBI:43474"/>
        <dbReference type="ChEBI" id="CHEBI:57279"/>
        <dbReference type="ChEBI" id="CHEBI:57792"/>
        <dbReference type="ChEBI" id="CHEBI:58589"/>
        <dbReference type="EC" id="2.6.99.2"/>
    </reaction>
</comment>
<comment type="subcellular location">
    <subcellularLocation>
        <location evidence="4">Cytoplasm</location>
    </subcellularLocation>
</comment>
<comment type="pathway">
    <text evidence="4">Cofactor biosynthesis; pyridoxine 5'-phosphate biosynthesis; pyridoxine 5'-phosphate from D-erythrose 4-phosphate: step 5/5.</text>
</comment>
<feature type="binding site" evidence="4">
    <location>
        <position position="103"/>
    </location>
    <ligand>
        <name>1-deoxy-D-xylulose 5-phosphate</name>
        <dbReference type="ChEBI" id="CHEBI:57792"/>
    </ligand>
</feature>
<dbReference type="NCBIfam" id="NF003627">
    <property type="entry name" value="PRK05265.1-5"/>
    <property type="match status" value="1"/>
</dbReference>
<feature type="active site" description="Proton acceptor" evidence="4">
    <location>
        <position position="46"/>
    </location>
</feature>
<feature type="binding site" evidence="4">
    <location>
        <position position="53"/>
    </location>
    <ligand>
        <name>1-deoxy-D-xylulose 5-phosphate</name>
        <dbReference type="ChEBI" id="CHEBI:57792"/>
    </ligand>
</feature>
<feature type="binding site" evidence="4">
    <location>
        <position position="48"/>
    </location>
    <ligand>
        <name>1-deoxy-D-xylulose 5-phosphate</name>
        <dbReference type="ChEBI" id="CHEBI:57792"/>
    </ligand>
</feature>
<evidence type="ECO:0000256" key="1">
    <source>
        <dbReference type="ARBA" id="ARBA00022490"/>
    </source>
</evidence>
<accession>A0ABP9ZVH0</accession>
<dbReference type="EC" id="2.6.99.2" evidence="4 5"/>
<evidence type="ECO:0000256" key="5">
    <source>
        <dbReference type="NCBIfam" id="TIGR00559"/>
    </source>
</evidence>
<dbReference type="CDD" id="cd00003">
    <property type="entry name" value="PNPsynthase"/>
    <property type="match status" value="1"/>
</dbReference>
<feature type="binding site" evidence="4">
    <location>
        <position position="10"/>
    </location>
    <ligand>
        <name>3-amino-2-oxopropyl phosphate</name>
        <dbReference type="ChEBI" id="CHEBI:57279"/>
    </ligand>
</feature>
<protein>
    <recommendedName>
        <fullName evidence="4 5">Pyridoxine 5'-phosphate synthase</fullName>
        <shortName evidence="4">PNP synthase</shortName>
        <ecNumber evidence="4 5">2.6.99.2</ecNumber>
    </recommendedName>
</protein>
<gene>
    <name evidence="4 6" type="primary">pdxJ</name>
    <name evidence="6" type="ORF">NBRC116585_02560</name>
</gene>
<comment type="function">
    <text evidence="4">Catalyzes the complicated ring closure reaction between the two acyclic compounds 1-deoxy-D-xylulose-5-phosphate (DXP) and 3-amino-2-oxopropyl phosphate (1-amino-acetone-3-phosphate or AAP) to form pyridoxine 5'-phosphate (PNP) and inorganic phosphate.</text>
</comment>
<evidence type="ECO:0000256" key="3">
    <source>
        <dbReference type="ARBA" id="ARBA00023096"/>
    </source>
</evidence>
<comment type="subunit">
    <text evidence="4">Homooctamer; tetramer of dimers.</text>
</comment>
<dbReference type="PANTHER" id="PTHR30456">
    <property type="entry name" value="PYRIDOXINE 5'-PHOSPHATE SYNTHASE"/>
    <property type="match status" value="1"/>
</dbReference>
<dbReference type="RefSeq" id="WP_353293083.1">
    <property type="nucleotide sequence ID" value="NZ_BAABWH010000001.1"/>
</dbReference>
<feature type="binding site" evidence="4">
    <location>
        <position position="195"/>
    </location>
    <ligand>
        <name>3-amino-2-oxopropyl phosphate</name>
        <dbReference type="ChEBI" id="CHEBI:57279"/>
    </ligand>
</feature>
<dbReference type="Proteomes" id="UP001481413">
    <property type="component" value="Unassembled WGS sequence"/>
</dbReference>
<evidence type="ECO:0000256" key="4">
    <source>
        <dbReference type="HAMAP-Rule" id="MF_00279"/>
    </source>
</evidence>
<evidence type="ECO:0000313" key="6">
    <source>
        <dbReference type="EMBL" id="GAA6144139.1"/>
    </source>
</evidence>
<keyword evidence="3 4" id="KW-0664">Pyridoxine biosynthesis</keyword>